<evidence type="ECO:0000313" key="1">
    <source>
        <dbReference type="EMBL" id="VDP60567.1"/>
    </source>
</evidence>
<protein>
    <submittedName>
        <fullName evidence="1">Uncharacterized protein</fullName>
    </submittedName>
</protein>
<reference evidence="1 2" key="1">
    <citation type="submission" date="2018-11" db="EMBL/GenBank/DDBJ databases">
        <authorList>
            <consortium name="Pathogen Informatics"/>
        </authorList>
    </citation>
    <scope>NUCLEOTIDE SEQUENCE [LARGE SCALE GENOMIC DNA]</scope>
    <source>
        <strain>Denwood</strain>
        <strain evidence="2">Zambia</strain>
    </source>
</reference>
<dbReference type="Proteomes" id="UP000269396">
    <property type="component" value="Unassembled WGS sequence"/>
</dbReference>
<sequence length="83" mass="9330">MMVGSSQQETLDLSFVLFETCQQGVPVILMELMLLGGFSRVSLSVTVSDVTTDLLEPRQTHSDDFIDKCHNSSNSYKYKPVFH</sequence>
<dbReference type="EMBL" id="UZAL01032307">
    <property type="protein sequence ID" value="VDP60567.1"/>
    <property type="molecule type" value="Genomic_DNA"/>
</dbReference>
<keyword evidence="2" id="KW-1185">Reference proteome</keyword>
<proteinExistence type="predicted"/>
<accession>A0A183PD66</accession>
<evidence type="ECO:0000313" key="2">
    <source>
        <dbReference type="Proteomes" id="UP000269396"/>
    </source>
</evidence>
<gene>
    <name evidence="1" type="ORF">SMTD_LOCUS12302</name>
</gene>
<name>A0A183PD66_9TREM</name>
<dbReference type="AlphaFoldDB" id="A0A183PD66"/>
<organism evidence="1 2">
    <name type="scientific">Schistosoma mattheei</name>
    <dbReference type="NCBI Taxonomy" id="31246"/>
    <lineage>
        <taxon>Eukaryota</taxon>
        <taxon>Metazoa</taxon>
        <taxon>Spiralia</taxon>
        <taxon>Lophotrochozoa</taxon>
        <taxon>Platyhelminthes</taxon>
        <taxon>Trematoda</taxon>
        <taxon>Digenea</taxon>
        <taxon>Strigeidida</taxon>
        <taxon>Schistosomatoidea</taxon>
        <taxon>Schistosomatidae</taxon>
        <taxon>Schistosoma</taxon>
    </lineage>
</organism>